<organism evidence="1 2">
    <name type="scientific">Ricinus communis</name>
    <name type="common">Castor bean</name>
    <dbReference type="NCBI Taxonomy" id="3988"/>
    <lineage>
        <taxon>Eukaryota</taxon>
        <taxon>Viridiplantae</taxon>
        <taxon>Streptophyta</taxon>
        <taxon>Embryophyta</taxon>
        <taxon>Tracheophyta</taxon>
        <taxon>Spermatophyta</taxon>
        <taxon>Magnoliopsida</taxon>
        <taxon>eudicotyledons</taxon>
        <taxon>Gunneridae</taxon>
        <taxon>Pentapetalae</taxon>
        <taxon>rosids</taxon>
        <taxon>fabids</taxon>
        <taxon>Malpighiales</taxon>
        <taxon>Euphorbiaceae</taxon>
        <taxon>Acalyphoideae</taxon>
        <taxon>Acalypheae</taxon>
        <taxon>Ricinus</taxon>
    </lineage>
</organism>
<dbReference type="Proteomes" id="UP000008311">
    <property type="component" value="Unassembled WGS sequence"/>
</dbReference>
<reference evidence="2" key="1">
    <citation type="journal article" date="2010" name="Nat. Biotechnol.">
        <title>Draft genome sequence of the oilseed species Ricinus communis.</title>
        <authorList>
            <person name="Chan A.P."/>
            <person name="Crabtree J."/>
            <person name="Zhao Q."/>
            <person name="Lorenzi H."/>
            <person name="Orvis J."/>
            <person name="Puiu D."/>
            <person name="Melake-Berhan A."/>
            <person name="Jones K.M."/>
            <person name="Redman J."/>
            <person name="Chen G."/>
            <person name="Cahoon E.B."/>
            <person name="Gedil M."/>
            <person name="Stanke M."/>
            <person name="Haas B.J."/>
            <person name="Wortman J.R."/>
            <person name="Fraser-Liggett C.M."/>
            <person name="Ravel J."/>
            <person name="Rabinowicz P.D."/>
        </authorList>
    </citation>
    <scope>NUCLEOTIDE SEQUENCE [LARGE SCALE GENOMIC DNA]</scope>
    <source>
        <strain evidence="2">cv. Hale</strain>
    </source>
</reference>
<keyword evidence="2" id="KW-1185">Reference proteome</keyword>
<proteinExistence type="predicted"/>
<evidence type="ECO:0000313" key="1">
    <source>
        <dbReference type="EMBL" id="EEF33025.1"/>
    </source>
</evidence>
<dbReference type="InParanoid" id="B9STN9"/>
<sequence length="76" mass="8850">MVSQLAPLFLNMDFVRTVHYCPIYCKEFREKIDLAQGRNSVNSNLHNFNLAMLYKQAWNPHSLAATMLKAKYSVEK</sequence>
<accession>B9STN9</accession>
<evidence type="ECO:0000313" key="2">
    <source>
        <dbReference type="Proteomes" id="UP000008311"/>
    </source>
</evidence>
<protein>
    <submittedName>
        <fullName evidence="1">Uncharacterized protein</fullName>
    </submittedName>
</protein>
<name>B9STN9_RICCO</name>
<dbReference type="EMBL" id="EQ974133">
    <property type="protein sequence ID" value="EEF33025.1"/>
    <property type="molecule type" value="Genomic_DNA"/>
</dbReference>
<dbReference type="AlphaFoldDB" id="B9STN9"/>
<gene>
    <name evidence="1" type="ORF">RCOM_0826180</name>
</gene>